<dbReference type="GO" id="GO:0051087">
    <property type="term" value="F:protein-folding chaperone binding"/>
    <property type="evidence" value="ECO:0007669"/>
    <property type="project" value="InterPro"/>
</dbReference>
<dbReference type="InterPro" id="IPR036386">
    <property type="entry name" value="HscB_C_sf"/>
</dbReference>
<gene>
    <name evidence="4" type="ORF">Pfra01_001579500</name>
</gene>
<proteinExistence type="inferred from homology"/>
<protein>
    <submittedName>
        <fullName evidence="4">Unnamed protein product</fullName>
    </submittedName>
</protein>
<dbReference type="Pfam" id="PF07743">
    <property type="entry name" value="HSCB_C"/>
    <property type="match status" value="1"/>
</dbReference>
<evidence type="ECO:0000256" key="1">
    <source>
        <dbReference type="ARBA" id="ARBA00010476"/>
    </source>
</evidence>
<comment type="similarity">
    <text evidence="1">Belongs to the HscB family.</text>
</comment>
<dbReference type="AlphaFoldDB" id="A0A9W7CVW2"/>
<dbReference type="EMBL" id="BSXT01001732">
    <property type="protein sequence ID" value="GMF44818.1"/>
    <property type="molecule type" value="Genomic_DNA"/>
</dbReference>
<dbReference type="Proteomes" id="UP001165121">
    <property type="component" value="Unassembled WGS sequence"/>
</dbReference>
<dbReference type="InterPro" id="IPR004640">
    <property type="entry name" value="HscB"/>
</dbReference>
<dbReference type="Gene3D" id="1.20.1280.20">
    <property type="entry name" value="HscB, C-terminal domain"/>
    <property type="match status" value="1"/>
</dbReference>
<evidence type="ECO:0000313" key="4">
    <source>
        <dbReference type="EMBL" id="GMF44818.1"/>
    </source>
</evidence>
<sequence>MKFEKELSAVNAAVINDAYKMLKTPNTRVKYLVRHHCHTLQPTYTVSGAPDAGILCNSSDLDALHEIRKEISEHIDAVIDKLGEVYDKDQDLEATKQYAVELQYMVKCAEEIDLREEKLDGY</sequence>
<accession>A0A9W7CVW2</accession>
<dbReference type="GO" id="GO:0001671">
    <property type="term" value="F:ATPase activator activity"/>
    <property type="evidence" value="ECO:0007669"/>
    <property type="project" value="InterPro"/>
</dbReference>
<keyword evidence="5" id="KW-1185">Reference proteome</keyword>
<reference evidence="4" key="1">
    <citation type="submission" date="2023-04" db="EMBL/GenBank/DDBJ databases">
        <title>Phytophthora fragariaefolia NBRC 109709.</title>
        <authorList>
            <person name="Ichikawa N."/>
            <person name="Sato H."/>
            <person name="Tonouchi N."/>
        </authorList>
    </citation>
    <scope>NUCLEOTIDE SEQUENCE</scope>
    <source>
        <strain evidence="4">NBRC 109709</strain>
    </source>
</reference>
<dbReference type="SUPFAM" id="SSF47144">
    <property type="entry name" value="HSC20 (HSCB), C-terminal oligomerisation domain"/>
    <property type="match status" value="1"/>
</dbReference>
<dbReference type="PANTHER" id="PTHR14021:SF15">
    <property type="entry name" value="IRON-SULFUR CLUSTER CO-CHAPERONE PROTEIN HSCB"/>
    <property type="match status" value="1"/>
</dbReference>
<evidence type="ECO:0000259" key="3">
    <source>
        <dbReference type="Pfam" id="PF07743"/>
    </source>
</evidence>
<dbReference type="InterPro" id="IPR009073">
    <property type="entry name" value="HscB_oligo_C"/>
</dbReference>
<dbReference type="GO" id="GO:0051259">
    <property type="term" value="P:protein complex oligomerization"/>
    <property type="evidence" value="ECO:0007669"/>
    <property type="project" value="InterPro"/>
</dbReference>
<dbReference type="OrthoDB" id="448954at2759"/>
<name>A0A9W7CVW2_9STRA</name>
<evidence type="ECO:0000313" key="5">
    <source>
        <dbReference type="Proteomes" id="UP001165121"/>
    </source>
</evidence>
<dbReference type="PANTHER" id="PTHR14021">
    <property type="entry name" value="IRON-SULFUR CLUSTER CO-CHAPERONE PROTEIN HSCB"/>
    <property type="match status" value="1"/>
</dbReference>
<dbReference type="GO" id="GO:0044571">
    <property type="term" value="P:[2Fe-2S] cluster assembly"/>
    <property type="evidence" value="ECO:0007669"/>
    <property type="project" value="InterPro"/>
</dbReference>
<organism evidence="4 5">
    <name type="scientific">Phytophthora fragariaefolia</name>
    <dbReference type="NCBI Taxonomy" id="1490495"/>
    <lineage>
        <taxon>Eukaryota</taxon>
        <taxon>Sar</taxon>
        <taxon>Stramenopiles</taxon>
        <taxon>Oomycota</taxon>
        <taxon>Peronosporomycetes</taxon>
        <taxon>Peronosporales</taxon>
        <taxon>Peronosporaceae</taxon>
        <taxon>Phytophthora</taxon>
    </lineage>
</organism>
<comment type="caution">
    <text evidence="4">The sequence shown here is derived from an EMBL/GenBank/DDBJ whole genome shotgun (WGS) entry which is preliminary data.</text>
</comment>
<feature type="domain" description="Co-chaperone HscB C-terminal oligomerisation" evidence="3">
    <location>
        <begin position="59"/>
        <end position="113"/>
    </location>
</feature>
<keyword evidence="2" id="KW-0143">Chaperone</keyword>
<dbReference type="GO" id="GO:0005739">
    <property type="term" value="C:mitochondrion"/>
    <property type="evidence" value="ECO:0007669"/>
    <property type="project" value="TreeGrafter"/>
</dbReference>
<evidence type="ECO:0000256" key="2">
    <source>
        <dbReference type="ARBA" id="ARBA00023186"/>
    </source>
</evidence>